<keyword evidence="2" id="KW-1185">Reference proteome</keyword>
<accession>A0AAD7CPW7</accession>
<organism evidence="1 2">
    <name type="scientific">Mycena rosella</name>
    <name type="common">Pink bonnet</name>
    <name type="synonym">Agaricus rosellus</name>
    <dbReference type="NCBI Taxonomy" id="1033263"/>
    <lineage>
        <taxon>Eukaryota</taxon>
        <taxon>Fungi</taxon>
        <taxon>Dikarya</taxon>
        <taxon>Basidiomycota</taxon>
        <taxon>Agaricomycotina</taxon>
        <taxon>Agaricomycetes</taxon>
        <taxon>Agaricomycetidae</taxon>
        <taxon>Agaricales</taxon>
        <taxon>Marasmiineae</taxon>
        <taxon>Mycenaceae</taxon>
        <taxon>Mycena</taxon>
    </lineage>
</organism>
<dbReference type="EMBL" id="JARKIE010000291">
    <property type="protein sequence ID" value="KAJ7657150.1"/>
    <property type="molecule type" value="Genomic_DNA"/>
</dbReference>
<feature type="non-terminal residue" evidence="1">
    <location>
        <position position="76"/>
    </location>
</feature>
<feature type="non-terminal residue" evidence="1">
    <location>
        <position position="1"/>
    </location>
</feature>
<reference evidence="1" key="1">
    <citation type="submission" date="2023-03" db="EMBL/GenBank/DDBJ databases">
        <title>Massive genome expansion in bonnet fungi (Mycena s.s.) driven by repeated elements and novel gene families across ecological guilds.</title>
        <authorList>
            <consortium name="Lawrence Berkeley National Laboratory"/>
            <person name="Harder C.B."/>
            <person name="Miyauchi S."/>
            <person name="Viragh M."/>
            <person name="Kuo A."/>
            <person name="Thoen E."/>
            <person name="Andreopoulos B."/>
            <person name="Lu D."/>
            <person name="Skrede I."/>
            <person name="Drula E."/>
            <person name="Henrissat B."/>
            <person name="Morin E."/>
            <person name="Kohler A."/>
            <person name="Barry K."/>
            <person name="LaButti K."/>
            <person name="Morin E."/>
            <person name="Salamov A."/>
            <person name="Lipzen A."/>
            <person name="Mereny Z."/>
            <person name="Hegedus B."/>
            <person name="Baldrian P."/>
            <person name="Stursova M."/>
            <person name="Weitz H."/>
            <person name="Taylor A."/>
            <person name="Grigoriev I.V."/>
            <person name="Nagy L.G."/>
            <person name="Martin F."/>
            <person name="Kauserud H."/>
        </authorList>
    </citation>
    <scope>NUCLEOTIDE SEQUENCE</scope>
    <source>
        <strain evidence="1">CBHHK067</strain>
    </source>
</reference>
<evidence type="ECO:0008006" key="3">
    <source>
        <dbReference type="Google" id="ProtNLM"/>
    </source>
</evidence>
<proteinExistence type="predicted"/>
<dbReference type="Proteomes" id="UP001221757">
    <property type="component" value="Unassembled WGS sequence"/>
</dbReference>
<comment type="caution">
    <text evidence="1">The sequence shown here is derived from an EMBL/GenBank/DDBJ whole genome shotgun (WGS) entry which is preliminary data.</text>
</comment>
<protein>
    <recommendedName>
        <fullName evidence="3">Reverse transcriptase zinc-binding domain-containing protein</fullName>
    </recommendedName>
</protein>
<evidence type="ECO:0000313" key="1">
    <source>
        <dbReference type="EMBL" id="KAJ7657150.1"/>
    </source>
</evidence>
<name>A0AAD7CPW7_MYCRO</name>
<evidence type="ECO:0000313" key="2">
    <source>
        <dbReference type="Proteomes" id="UP001221757"/>
    </source>
</evidence>
<gene>
    <name evidence="1" type="ORF">B0H17DRAFT_896105</name>
</gene>
<sequence length="76" mass="8897">RLAMFDDPKPSSITTRMYEDLSRPQSNILAQVRTAHIRLNTFLYSFHLAPSPDCNQCLVFETVSHFLLACWRFHLQ</sequence>
<dbReference type="AlphaFoldDB" id="A0AAD7CPW7"/>